<reference evidence="1" key="1">
    <citation type="submission" date="2022-01" db="EMBL/GenBank/DDBJ databases">
        <title>Comparative genomics reveals a dynamic genome evolution in the ectomycorrhizal milk-cap (Lactarius) mushrooms.</title>
        <authorList>
            <consortium name="DOE Joint Genome Institute"/>
            <person name="Lebreton A."/>
            <person name="Tang N."/>
            <person name="Kuo A."/>
            <person name="LaButti K."/>
            <person name="Drula E."/>
            <person name="Barry K."/>
            <person name="Clum A."/>
            <person name="Lipzen A."/>
            <person name="Mousain D."/>
            <person name="Ng V."/>
            <person name="Wang R."/>
            <person name="Wang X."/>
            <person name="Dai Y."/>
            <person name="Henrissat B."/>
            <person name="Grigoriev I.V."/>
            <person name="Guerin-Laguette A."/>
            <person name="Yu F."/>
            <person name="Martin F.M."/>
        </authorList>
    </citation>
    <scope>NUCLEOTIDE SEQUENCE</scope>
    <source>
        <strain evidence="1">QP</strain>
    </source>
</reference>
<name>A0AAD4L6H4_9AGAM</name>
<sequence>MRLHSNTAEFRLAAHGPHEINLVPWVSKLALELTGQAGLGYLFSTFEGRNDEFLSAIKQWVFIPRTLGRRPHLTRFLGQSVTI</sequence>
<evidence type="ECO:0000313" key="2">
    <source>
        <dbReference type="Proteomes" id="UP001201163"/>
    </source>
</evidence>
<organism evidence="1 2">
    <name type="scientific">Lactarius akahatsu</name>
    <dbReference type="NCBI Taxonomy" id="416441"/>
    <lineage>
        <taxon>Eukaryota</taxon>
        <taxon>Fungi</taxon>
        <taxon>Dikarya</taxon>
        <taxon>Basidiomycota</taxon>
        <taxon>Agaricomycotina</taxon>
        <taxon>Agaricomycetes</taxon>
        <taxon>Russulales</taxon>
        <taxon>Russulaceae</taxon>
        <taxon>Lactarius</taxon>
    </lineage>
</organism>
<dbReference type="AlphaFoldDB" id="A0AAD4L6H4"/>
<protein>
    <submittedName>
        <fullName evidence="1">Uncharacterized protein</fullName>
    </submittedName>
</protein>
<proteinExistence type="predicted"/>
<gene>
    <name evidence="1" type="ORF">EDB92DRAFT_1895019</name>
</gene>
<accession>A0AAD4L6H4</accession>
<keyword evidence="2" id="KW-1185">Reference proteome</keyword>
<dbReference type="EMBL" id="JAKELL010000103">
    <property type="protein sequence ID" value="KAH8982220.1"/>
    <property type="molecule type" value="Genomic_DNA"/>
</dbReference>
<evidence type="ECO:0000313" key="1">
    <source>
        <dbReference type="EMBL" id="KAH8982220.1"/>
    </source>
</evidence>
<comment type="caution">
    <text evidence="1">The sequence shown here is derived from an EMBL/GenBank/DDBJ whole genome shotgun (WGS) entry which is preliminary data.</text>
</comment>
<dbReference type="Proteomes" id="UP001201163">
    <property type="component" value="Unassembled WGS sequence"/>
</dbReference>